<sequence>MATNFGNNPCMVTNASFPPFNYGHYGTMSDNIPRSYSATSIVTPSDTIESDTIFNTQDDERGDCEKYDSTIRVKSKPMTTGLPELRGFKPELTSSEAGEYDSEQEPSDSEPELSEIEPEPTKLHNVNKRFSKSEPSMNFGNSEKTKNPKKRHKSVIFADSEGMELTKVFYFTPFNILSTSDGNQDNYEVFTNFEVNKQIKHTTNFQKDPKFISKLQDNNVALETLSVDRNFIKGSVRVLNIDYHKKVTVVWTQNEWVNTNMIPAVYEYSLKSVFVDVFAFKIPVKMCRTEFAISYTTKGQEFWDNNSGINYKVNCYF</sequence>
<dbReference type="EMBL" id="JAKMXF010000233">
    <property type="protein sequence ID" value="KAI6654180.1"/>
    <property type="molecule type" value="Genomic_DNA"/>
</dbReference>
<protein>
    <submittedName>
        <fullName evidence="3">Protein phosphatase 1 regulatory subunit 3B-like</fullName>
    </submittedName>
</protein>
<dbReference type="Proteomes" id="UP001165289">
    <property type="component" value="Unassembled WGS sequence"/>
</dbReference>
<feature type="domain" description="CBM21" evidence="2">
    <location>
        <begin position="212"/>
        <end position="314"/>
    </location>
</feature>
<feature type="region of interest" description="Disordered" evidence="1">
    <location>
        <begin position="56"/>
        <end position="152"/>
    </location>
</feature>
<name>A0AAV7JZE7_9METZ</name>
<dbReference type="InterPro" id="IPR050782">
    <property type="entry name" value="PP1_regulatory_subunit_3"/>
</dbReference>
<dbReference type="PANTHER" id="PTHR12307:SF36">
    <property type="entry name" value="GLYCOGEN-BINDING SUBUNIT 76A"/>
    <property type="match status" value="1"/>
</dbReference>
<evidence type="ECO:0000259" key="2">
    <source>
        <dbReference type="PROSITE" id="PS51159"/>
    </source>
</evidence>
<accession>A0AAV7JZE7</accession>
<proteinExistence type="predicted"/>
<gene>
    <name evidence="3" type="ORF">LOD99_3025</name>
</gene>
<evidence type="ECO:0000313" key="3">
    <source>
        <dbReference type="EMBL" id="KAI6654180.1"/>
    </source>
</evidence>
<dbReference type="Gene3D" id="2.60.40.2440">
    <property type="entry name" value="Carbohydrate binding type-21 domain"/>
    <property type="match status" value="1"/>
</dbReference>
<comment type="caution">
    <text evidence="3">The sequence shown here is derived from an EMBL/GenBank/DDBJ whole genome shotgun (WGS) entry which is preliminary data.</text>
</comment>
<evidence type="ECO:0000313" key="4">
    <source>
        <dbReference type="Proteomes" id="UP001165289"/>
    </source>
</evidence>
<evidence type="ECO:0000256" key="1">
    <source>
        <dbReference type="SAM" id="MobiDB-lite"/>
    </source>
</evidence>
<dbReference type="PANTHER" id="PTHR12307">
    <property type="entry name" value="PROTEIN PHOSPHATASE 1 REGULATORY SUBUNIT"/>
    <property type="match status" value="1"/>
</dbReference>
<dbReference type="PROSITE" id="PS51159">
    <property type="entry name" value="CBM21"/>
    <property type="match status" value="1"/>
</dbReference>
<dbReference type="Pfam" id="PF03370">
    <property type="entry name" value="CBM_21"/>
    <property type="match status" value="1"/>
</dbReference>
<dbReference type="GO" id="GO:0005979">
    <property type="term" value="P:regulation of glycogen biosynthetic process"/>
    <property type="evidence" value="ECO:0007669"/>
    <property type="project" value="TreeGrafter"/>
</dbReference>
<dbReference type="GO" id="GO:0000164">
    <property type="term" value="C:protein phosphatase type 1 complex"/>
    <property type="evidence" value="ECO:0007669"/>
    <property type="project" value="TreeGrafter"/>
</dbReference>
<organism evidence="3 4">
    <name type="scientific">Oopsacas minuta</name>
    <dbReference type="NCBI Taxonomy" id="111878"/>
    <lineage>
        <taxon>Eukaryota</taxon>
        <taxon>Metazoa</taxon>
        <taxon>Porifera</taxon>
        <taxon>Hexactinellida</taxon>
        <taxon>Hexasterophora</taxon>
        <taxon>Lyssacinosida</taxon>
        <taxon>Leucopsacidae</taxon>
        <taxon>Oopsacas</taxon>
    </lineage>
</organism>
<feature type="compositionally biased region" description="Acidic residues" evidence="1">
    <location>
        <begin position="98"/>
        <end position="118"/>
    </location>
</feature>
<feature type="compositionally biased region" description="Polar residues" evidence="1">
    <location>
        <begin position="133"/>
        <end position="142"/>
    </location>
</feature>
<dbReference type="InterPro" id="IPR038175">
    <property type="entry name" value="CBM21_dom_sf"/>
</dbReference>
<dbReference type="GO" id="GO:2001069">
    <property type="term" value="F:glycogen binding"/>
    <property type="evidence" value="ECO:0007669"/>
    <property type="project" value="TreeGrafter"/>
</dbReference>
<reference evidence="3 4" key="1">
    <citation type="journal article" date="2023" name="BMC Biol.">
        <title>The compact genome of the sponge Oopsacas minuta (Hexactinellida) is lacking key metazoan core genes.</title>
        <authorList>
            <person name="Santini S."/>
            <person name="Schenkelaars Q."/>
            <person name="Jourda C."/>
            <person name="Duchesne M."/>
            <person name="Belahbib H."/>
            <person name="Rocher C."/>
            <person name="Selva M."/>
            <person name="Riesgo A."/>
            <person name="Vervoort M."/>
            <person name="Leys S.P."/>
            <person name="Kodjabachian L."/>
            <person name="Le Bivic A."/>
            <person name="Borchiellini C."/>
            <person name="Claverie J.M."/>
            <person name="Renard E."/>
        </authorList>
    </citation>
    <scope>NUCLEOTIDE SEQUENCE [LARGE SCALE GENOMIC DNA]</scope>
    <source>
        <strain evidence="3">SPO-2</strain>
    </source>
</reference>
<dbReference type="InterPro" id="IPR005036">
    <property type="entry name" value="CBM21_dom"/>
</dbReference>
<dbReference type="GO" id="GO:0008157">
    <property type="term" value="F:protein phosphatase 1 binding"/>
    <property type="evidence" value="ECO:0007669"/>
    <property type="project" value="TreeGrafter"/>
</dbReference>
<keyword evidence="4" id="KW-1185">Reference proteome</keyword>
<dbReference type="AlphaFoldDB" id="A0AAV7JZE7"/>